<organism evidence="7">
    <name type="scientific">bioreactor metagenome</name>
    <dbReference type="NCBI Taxonomy" id="1076179"/>
    <lineage>
        <taxon>unclassified sequences</taxon>
        <taxon>metagenomes</taxon>
        <taxon>ecological metagenomes</taxon>
    </lineage>
</organism>
<dbReference type="GO" id="GO:0006508">
    <property type="term" value="P:proteolysis"/>
    <property type="evidence" value="ECO:0007669"/>
    <property type="project" value="TreeGrafter"/>
</dbReference>
<dbReference type="InterPro" id="IPR036005">
    <property type="entry name" value="Creatinase/aminopeptidase-like"/>
</dbReference>
<evidence type="ECO:0000256" key="4">
    <source>
        <dbReference type="ARBA" id="ARBA00022801"/>
    </source>
</evidence>
<dbReference type="SUPFAM" id="SSF55920">
    <property type="entry name" value="Creatinase/aminopeptidase"/>
    <property type="match status" value="1"/>
</dbReference>
<evidence type="ECO:0000313" key="7">
    <source>
        <dbReference type="EMBL" id="MPM05977.1"/>
    </source>
</evidence>
<protein>
    <submittedName>
        <fullName evidence="7">Xaa-Pro aminopeptidase</fullName>
        <ecNumber evidence="7">3.4.11.9</ecNumber>
    </submittedName>
</protein>
<proteinExistence type="inferred from homology"/>
<keyword evidence="3" id="KW-0479">Metal-binding</keyword>
<evidence type="ECO:0000256" key="5">
    <source>
        <dbReference type="ARBA" id="ARBA00023211"/>
    </source>
</evidence>
<dbReference type="Pfam" id="PF05195">
    <property type="entry name" value="AMP_N"/>
    <property type="match status" value="1"/>
</dbReference>
<keyword evidence="5" id="KW-0464">Manganese</keyword>
<dbReference type="InterPro" id="IPR000994">
    <property type="entry name" value="Pept_M24"/>
</dbReference>
<evidence type="ECO:0000259" key="6">
    <source>
        <dbReference type="SMART" id="SM01011"/>
    </source>
</evidence>
<keyword evidence="4 7" id="KW-0378">Hydrolase</keyword>
<comment type="caution">
    <text evidence="7">The sequence shown here is derived from an EMBL/GenBank/DDBJ whole genome shotgun (WGS) entry which is preliminary data.</text>
</comment>
<accession>A0A644WQP5</accession>
<evidence type="ECO:0000256" key="2">
    <source>
        <dbReference type="ARBA" id="ARBA00008766"/>
    </source>
</evidence>
<keyword evidence="7" id="KW-0031">Aminopeptidase</keyword>
<gene>
    <name evidence="7" type="primary">pepP_8</name>
    <name evidence="7" type="ORF">SDC9_52272</name>
</gene>
<dbReference type="SUPFAM" id="SSF53092">
    <property type="entry name" value="Creatinase/prolidase N-terminal domain"/>
    <property type="match status" value="1"/>
</dbReference>
<evidence type="ECO:0000256" key="3">
    <source>
        <dbReference type="ARBA" id="ARBA00022723"/>
    </source>
</evidence>
<dbReference type="InterPro" id="IPR052433">
    <property type="entry name" value="X-Pro_dipept-like"/>
</dbReference>
<dbReference type="AlphaFoldDB" id="A0A644WQP5"/>
<reference evidence="7" key="1">
    <citation type="submission" date="2019-08" db="EMBL/GenBank/DDBJ databases">
        <authorList>
            <person name="Kucharzyk K."/>
            <person name="Murdoch R.W."/>
            <person name="Higgins S."/>
            <person name="Loffler F."/>
        </authorList>
    </citation>
    <scope>NUCLEOTIDE SEQUENCE</scope>
</reference>
<dbReference type="SMART" id="SM01011">
    <property type="entry name" value="AMP_N"/>
    <property type="match status" value="1"/>
</dbReference>
<dbReference type="PANTHER" id="PTHR43226">
    <property type="entry name" value="XAA-PRO AMINOPEPTIDASE 3"/>
    <property type="match status" value="1"/>
</dbReference>
<comment type="cofactor">
    <cofactor evidence="1">
        <name>Mn(2+)</name>
        <dbReference type="ChEBI" id="CHEBI:29035"/>
    </cofactor>
</comment>
<dbReference type="Gene3D" id="3.40.350.10">
    <property type="entry name" value="Creatinase/prolidase N-terminal domain"/>
    <property type="match status" value="1"/>
</dbReference>
<dbReference type="PANTHER" id="PTHR43226:SF4">
    <property type="entry name" value="XAA-PRO AMINOPEPTIDASE 3"/>
    <property type="match status" value="1"/>
</dbReference>
<dbReference type="EC" id="3.4.11.9" evidence="7"/>
<dbReference type="Gene3D" id="3.90.230.10">
    <property type="entry name" value="Creatinase/methionine aminopeptidase superfamily"/>
    <property type="match status" value="1"/>
</dbReference>
<dbReference type="GO" id="GO:0030145">
    <property type="term" value="F:manganese ion binding"/>
    <property type="evidence" value="ECO:0007669"/>
    <property type="project" value="InterPro"/>
</dbReference>
<comment type="similarity">
    <text evidence="2">Belongs to the peptidase M24B family.</text>
</comment>
<evidence type="ECO:0000256" key="1">
    <source>
        <dbReference type="ARBA" id="ARBA00001936"/>
    </source>
</evidence>
<dbReference type="GO" id="GO:0070006">
    <property type="term" value="F:metalloaminopeptidase activity"/>
    <property type="evidence" value="ECO:0007669"/>
    <property type="project" value="InterPro"/>
</dbReference>
<dbReference type="InterPro" id="IPR007865">
    <property type="entry name" value="Aminopep_P_N"/>
</dbReference>
<dbReference type="InterPro" id="IPR029149">
    <property type="entry name" value="Creatin/AminoP/Spt16_N"/>
</dbReference>
<sequence>MVLKNVSLLKRQKQIDMFSKDVYAKRRRELASRIKSGVLLFLGNSEAGINYIGNTYRFRQDSTFLYFFGLDEPDLSAVIDIDSGEEIIFGNDVTIDDIIWMGPQPLMSEKASLVGVRNVRPAAQLEEYLSRAKSLGRDVHFLPPYRYHNQIQLFKLLQAPFDKQRELASEEFIKGVVALREIKDSLEIAELDKAADIGYAMHYTAMRMAKPGIVEQELVGLMEGIAISNGHMPSFPIILSQNGETLHNHTHHQTLTDGRLLVIDAGAETNMHYASDFTRTIPSGGKFTERQRDIYNIVSAANDMATALVKPGITYTSVHLAAVRLITQGLINLGLMMGDPDEAVAAGAHALFMPHGLGHQMGLDVHDMEDLGENYVGYDEVYKRATQFGLKSLRMGKKLRPGHVITNEPGCYFIPALIEKWKSEGINKQFINFSKLEEYYTFGGIRIEDDILVTENGARLLGKKRLPNTPEKIEAEMSR</sequence>
<feature type="domain" description="Aminopeptidase P N-terminal" evidence="6">
    <location>
        <begin position="18"/>
        <end position="150"/>
    </location>
</feature>
<dbReference type="EMBL" id="VSSQ01001184">
    <property type="protein sequence ID" value="MPM05977.1"/>
    <property type="molecule type" value="Genomic_DNA"/>
</dbReference>
<dbReference type="GO" id="GO:0005829">
    <property type="term" value="C:cytosol"/>
    <property type="evidence" value="ECO:0007669"/>
    <property type="project" value="TreeGrafter"/>
</dbReference>
<name>A0A644WQP5_9ZZZZ</name>
<dbReference type="Pfam" id="PF00557">
    <property type="entry name" value="Peptidase_M24"/>
    <property type="match status" value="1"/>
</dbReference>
<dbReference type="CDD" id="cd01087">
    <property type="entry name" value="Prolidase"/>
    <property type="match status" value="1"/>
</dbReference>
<keyword evidence="7" id="KW-0645">Protease</keyword>